<evidence type="ECO:0000256" key="1">
    <source>
        <dbReference type="PROSITE-ProRule" id="PRU00042"/>
    </source>
</evidence>
<dbReference type="PROSITE" id="PS50157">
    <property type="entry name" value="ZINC_FINGER_C2H2_2"/>
    <property type="match status" value="1"/>
</dbReference>
<protein>
    <recommendedName>
        <fullName evidence="2">C2H2-type domain-containing protein</fullName>
    </recommendedName>
</protein>
<comment type="caution">
    <text evidence="3">The sequence shown here is derived from an EMBL/GenBank/DDBJ whole genome shotgun (WGS) entry which is preliminary data.</text>
</comment>
<keyword evidence="1" id="KW-0863">Zinc-finger</keyword>
<dbReference type="AlphaFoldDB" id="A0A9Q0I2C4"/>
<feature type="non-terminal residue" evidence="3">
    <location>
        <position position="85"/>
    </location>
</feature>
<dbReference type="GO" id="GO:0008270">
    <property type="term" value="F:zinc ion binding"/>
    <property type="evidence" value="ECO:0007669"/>
    <property type="project" value="UniProtKB-KW"/>
</dbReference>
<organism evidence="3 4">
    <name type="scientific">Muraenolepis orangiensis</name>
    <name type="common">Patagonian moray cod</name>
    <dbReference type="NCBI Taxonomy" id="630683"/>
    <lineage>
        <taxon>Eukaryota</taxon>
        <taxon>Metazoa</taxon>
        <taxon>Chordata</taxon>
        <taxon>Craniata</taxon>
        <taxon>Vertebrata</taxon>
        <taxon>Euteleostomi</taxon>
        <taxon>Actinopterygii</taxon>
        <taxon>Neopterygii</taxon>
        <taxon>Teleostei</taxon>
        <taxon>Neoteleostei</taxon>
        <taxon>Acanthomorphata</taxon>
        <taxon>Zeiogadaria</taxon>
        <taxon>Gadariae</taxon>
        <taxon>Gadiformes</taxon>
        <taxon>Muraenolepidoidei</taxon>
        <taxon>Muraenolepididae</taxon>
        <taxon>Muraenolepis</taxon>
    </lineage>
</organism>
<keyword evidence="1" id="KW-0862">Zinc</keyword>
<dbReference type="InterPro" id="IPR036236">
    <property type="entry name" value="Znf_C2H2_sf"/>
</dbReference>
<feature type="domain" description="C2H2-type" evidence="2">
    <location>
        <begin position="62"/>
        <end position="85"/>
    </location>
</feature>
<evidence type="ECO:0000313" key="3">
    <source>
        <dbReference type="EMBL" id="KAJ3584217.1"/>
    </source>
</evidence>
<dbReference type="EMBL" id="JANIIK010000119">
    <property type="protein sequence ID" value="KAJ3584217.1"/>
    <property type="molecule type" value="Genomic_DNA"/>
</dbReference>
<name>A0A9Q0I2C4_9TELE</name>
<dbReference type="Gene3D" id="3.30.160.60">
    <property type="entry name" value="Classic Zinc Finger"/>
    <property type="match status" value="1"/>
</dbReference>
<evidence type="ECO:0000313" key="4">
    <source>
        <dbReference type="Proteomes" id="UP001148018"/>
    </source>
</evidence>
<sequence length="85" mass="9493">TEPKRLSELVDRDLEGLLTPAYLKEDSEEELSTSPPSLLLLDLIGRKVAVSGPSSRLLLPPVRFNGCRKVYTKSSHLKAHQRTHT</sequence>
<feature type="non-terminal residue" evidence="3">
    <location>
        <position position="1"/>
    </location>
</feature>
<dbReference type="Proteomes" id="UP001148018">
    <property type="component" value="Unassembled WGS sequence"/>
</dbReference>
<dbReference type="SUPFAM" id="SSF57667">
    <property type="entry name" value="beta-beta-alpha zinc fingers"/>
    <property type="match status" value="1"/>
</dbReference>
<keyword evidence="4" id="KW-1185">Reference proteome</keyword>
<dbReference type="InterPro" id="IPR013087">
    <property type="entry name" value="Znf_C2H2_type"/>
</dbReference>
<proteinExistence type="predicted"/>
<dbReference type="OrthoDB" id="4748970at2759"/>
<evidence type="ECO:0000259" key="2">
    <source>
        <dbReference type="PROSITE" id="PS50157"/>
    </source>
</evidence>
<reference evidence="3" key="1">
    <citation type="submission" date="2022-07" db="EMBL/GenBank/DDBJ databases">
        <title>Chromosome-level genome of Muraenolepis orangiensis.</title>
        <authorList>
            <person name="Kim J."/>
        </authorList>
    </citation>
    <scope>NUCLEOTIDE SEQUENCE</scope>
    <source>
        <strain evidence="3">KU_S4_2022</strain>
        <tissue evidence="3">Muscle</tissue>
    </source>
</reference>
<gene>
    <name evidence="3" type="ORF">NHX12_014713</name>
</gene>
<keyword evidence="1" id="KW-0479">Metal-binding</keyword>
<accession>A0A9Q0I2C4</accession>